<evidence type="ECO:0000256" key="2">
    <source>
        <dbReference type="ARBA" id="ARBA00022840"/>
    </source>
</evidence>
<keyword evidence="2 5" id="KW-0067">ATP-binding</keyword>
<dbReference type="PANTHER" id="PTHR43582">
    <property type="entry name" value="LINEARMYCIN RESISTANCE ATP-BINDING PROTEIN LNRL"/>
    <property type="match status" value="1"/>
</dbReference>
<evidence type="ECO:0000259" key="4">
    <source>
        <dbReference type="PROSITE" id="PS50893"/>
    </source>
</evidence>
<dbReference type="PANTHER" id="PTHR43582:SF2">
    <property type="entry name" value="LINEARMYCIN RESISTANCE ATP-BINDING PROTEIN LNRL"/>
    <property type="match status" value="1"/>
</dbReference>
<protein>
    <submittedName>
        <fullName evidence="5">ATP-binding cassette domain-containing protein</fullName>
    </submittedName>
</protein>
<dbReference type="PROSITE" id="PS00211">
    <property type="entry name" value="ABC_TRANSPORTER_1"/>
    <property type="match status" value="1"/>
</dbReference>
<organism evidence="5">
    <name type="scientific">Acidithiobacillus sulfuriphilus</name>
    <dbReference type="NCBI Taxonomy" id="1867749"/>
    <lineage>
        <taxon>Bacteria</taxon>
        <taxon>Pseudomonadati</taxon>
        <taxon>Pseudomonadota</taxon>
        <taxon>Acidithiobacillia</taxon>
        <taxon>Acidithiobacillales</taxon>
        <taxon>Acidithiobacillaceae</taxon>
        <taxon>Acidithiobacillus</taxon>
    </lineage>
</organism>
<reference evidence="5" key="1">
    <citation type="submission" date="2018-10" db="EMBL/GenBank/DDBJ databases">
        <title>Acidithiobacillus sulfuriphilus sp. nov.: an extremely acidophilic sulfur-oxidizing chemolithotroph isolated from a neutral pH environment.</title>
        <authorList>
            <person name="Falagan C."/>
            <person name="Moya-Beltran A."/>
            <person name="Quatrini R."/>
            <person name="Johnson D.B."/>
        </authorList>
    </citation>
    <scope>NUCLEOTIDE SEQUENCE [LARGE SCALE GENOMIC DNA]</scope>
    <source>
        <strain evidence="5">CJ-2</strain>
    </source>
</reference>
<evidence type="ECO:0000256" key="3">
    <source>
        <dbReference type="SAM" id="MobiDB-lite"/>
    </source>
</evidence>
<feature type="domain" description="ABC transporter" evidence="4">
    <location>
        <begin position="13"/>
        <end position="244"/>
    </location>
</feature>
<keyword evidence="1" id="KW-0547">Nucleotide-binding</keyword>
<evidence type="ECO:0000256" key="1">
    <source>
        <dbReference type="ARBA" id="ARBA00022741"/>
    </source>
</evidence>
<dbReference type="RefSeq" id="WP_123105111.1">
    <property type="nucleotide sequence ID" value="NZ_CP127527.1"/>
</dbReference>
<dbReference type="SUPFAM" id="SSF52540">
    <property type="entry name" value="P-loop containing nucleoside triphosphate hydrolases"/>
    <property type="match status" value="1"/>
</dbReference>
<dbReference type="SMART" id="SM00382">
    <property type="entry name" value="AAA"/>
    <property type="match status" value="1"/>
</dbReference>
<name>A0A3M8QX20_9PROT</name>
<comment type="caution">
    <text evidence="5">The sequence shown here is derived from an EMBL/GenBank/DDBJ whole genome shotgun (WGS) entry which is preliminary data.</text>
</comment>
<dbReference type="InterPro" id="IPR003439">
    <property type="entry name" value="ABC_transporter-like_ATP-bd"/>
</dbReference>
<dbReference type="InterPro" id="IPR003593">
    <property type="entry name" value="AAA+_ATPase"/>
</dbReference>
<dbReference type="EMBL" id="RIZI01000185">
    <property type="protein sequence ID" value="RNF59474.1"/>
    <property type="molecule type" value="Genomic_DNA"/>
</dbReference>
<dbReference type="GO" id="GO:0016887">
    <property type="term" value="F:ATP hydrolysis activity"/>
    <property type="evidence" value="ECO:0007669"/>
    <property type="project" value="InterPro"/>
</dbReference>
<dbReference type="InterPro" id="IPR027417">
    <property type="entry name" value="P-loop_NTPase"/>
</dbReference>
<sequence>MLGDAVTPVQFVVQTRGLTRSFGALTAVDHIDLQVATGSIFGLLGPNGAGKTTIIRMLTTLLPPSAGEAWVAGFDVLHQAAQVRQHIGYVPQMLSADPDLSGYENLLIFAKLYRVPASLRRVRIKEALAFMGIAEAAHALVRHYSGGMIRRLEIAQSLVNRPEVLFLDEPTMGLDPAARHAVWGHVQSLWRQWGTTIFMTTHYMEEAEALCQTVAFIHQGRIVKTGSPAALKAEAGEGATLDDVFIQLTGESGEEGGSFSEASRTRQAARRHG</sequence>
<evidence type="ECO:0000313" key="5">
    <source>
        <dbReference type="EMBL" id="RNF59474.1"/>
    </source>
</evidence>
<feature type="region of interest" description="Disordered" evidence="3">
    <location>
        <begin position="251"/>
        <end position="273"/>
    </location>
</feature>
<dbReference type="InterPro" id="IPR017871">
    <property type="entry name" value="ABC_transporter-like_CS"/>
</dbReference>
<dbReference type="OrthoDB" id="9778547at2"/>
<accession>A0A3M8QX20</accession>
<dbReference type="AlphaFoldDB" id="A0A3M8QX20"/>
<proteinExistence type="predicted"/>
<dbReference type="Gene3D" id="3.40.50.300">
    <property type="entry name" value="P-loop containing nucleotide triphosphate hydrolases"/>
    <property type="match status" value="1"/>
</dbReference>
<dbReference type="GO" id="GO:0005524">
    <property type="term" value="F:ATP binding"/>
    <property type="evidence" value="ECO:0007669"/>
    <property type="project" value="UniProtKB-KW"/>
</dbReference>
<dbReference type="PROSITE" id="PS50893">
    <property type="entry name" value="ABC_TRANSPORTER_2"/>
    <property type="match status" value="1"/>
</dbReference>
<dbReference type="Pfam" id="PF00005">
    <property type="entry name" value="ABC_tran"/>
    <property type="match status" value="1"/>
</dbReference>
<gene>
    <name evidence="5" type="ORF">EC580_11320</name>
</gene>